<protein>
    <submittedName>
        <fullName evidence="1">Uncharacterized protein</fullName>
    </submittedName>
</protein>
<reference evidence="1 2" key="1">
    <citation type="submission" date="2018-11" db="EMBL/GenBank/DDBJ databases">
        <authorList>
            <consortium name="Pathogen Informatics"/>
        </authorList>
    </citation>
    <scope>NUCLEOTIDE SEQUENCE [LARGE SCALE GENOMIC DNA]</scope>
    <source>
        <strain evidence="1 2">Zambia</strain>
    </source>
</reference>
<sequence length="164" mass="18731">MVRPAGTYVPANIARLCHHDRQARQPRQGISYCRAKQTSYTYIFLNGQNGFISVKVNDTIMKEKQQDHLYEDKPTDIFDGINDQPLATQVPFAVHGYGALVALSILDRMHRPDMTVDEAVALLRLCIQEVQKRLVINLDRYMVRIVTKDGIEELPDLTDFAVKE</sequence>
<dbReference type="EMBL" id="UZAI01008659">
    <property type="protein sequence ID" value="VDP02654.1"/>
    <property type="molecule type" value="Genomic_DNA"/>
</dbReference>
<dbReference type="InterPro" id="IPR001353">
    <property type="entry name" value="Proteasome_sua/b"/>
</dbReference>
<dbReference type="AlphaFoldDB" id="A0A183MA02"/>
<gene>
    <name evidence="1" type="ORF">SMRZ_LOCUS12877</name>
</gene>
<proteinExistence type="predicted"/>
<dbReference type="InterPro" id="IPR029055">
    <property type="entry name" value="Ntn_hydrolases_N"/>
</dbReference>
<dbReference type="Pfam" id="PF00227">
    <property type="entry name" value="Proteasome"/>
    <property type="match status" value="1"/>
</dbReference>
<evidence type="ECO:0000313" key="1">
    <source>
        <dbReference type="EMBL" id="VDP02654.1"/>
    </source>
</evidence>
<dbReference type="Proteomes" id="UP000277204">
    <property type="component" value="Unassembled WGS sequence"/>
</dbReference>
<dbReference type="SUPFAM" id="SSF56235">
    <property type="entry name" value="N-terminal nucleophile aminohydrolases (Ntn hydrolases)"/>
    <property type="match status" value="1"/>
</dbReference>
<name>A0A183MA02_9TREM</name>
<organism evidence="1 2">
    <name type="scientific">Schistosoma margrebowiei</name>
    <dbReference type="NCBI Taxonomy" id="48269"/>
    <lineage>
        <taxon>Eukaryota</taxon>
        <taxon>Metazoa</taxon>
        <taxon>Spiralia</taxon>
        <taxon>Lophotrochozoa</taxon>
        <taxon>Platyhelminthes</taxon>
        <taxon>Trematoda</taxon>
        <taxon>Digenea</taxon>
        <taxon>Strigeidida</taxon>
        <taxon>Schistosomatoidea</taxon>
        <taxon>Schistosomatidae</taxon>
        <taxon>Schistosoma</taxon>
    </lineage>
</organism>
<evidence type="ECO:0000313" key="2">
    <source>
        <dbReference type="Proteomes" id="UP000277204"/>
    </source>
</evidence>
<dbReference type="GO" id="GO:0051603">
    <property type="term" value="P:proteolysis involved in protein catabolic process"/>
    <property type="evidence" value="ECO:0007669"/>
    <property type="project" value="InterPro"/>
</dbReference>
<dbReference type="Gene3D" id="3.60.20.10">
    <property type="entry name" value="Glutamine Phosphoribosylpyrophosphate, subunit 1, domain 1"/>
    <property type="match status" value="1"/>
</dbReference>
<accession>A0A183MA02</accession>
<keyword evidence="2" id="KW-1185">Reference proteome</keyword>
<dbReference type="GO" id="GO:0005839">
    <property type="term" value="C:proteasome core complex"/>
    <property type="evidence" value="ECO:0007669"/>
    <property type="project" value="InterPro"/>
</dbReference>
<dbReference type="STRING" id="48269.A0A183MA02"/>